<evidence type="ECO:0000313" key="6">
    <source>
        <dbReference type="Proteomes" id="UP000502498"/>
    </source>
</evidence>
<sequence length="406" mass="41566">MTSLTLTAQAARRALEGVIPPGLDDEATLERFARAVWSSLAEPGDAVAGALVAALGAVGALRGLTGEHLLPAPSGIEGLDAGLSRWMPRLAAEPVEASLASARRSGVRLVTPGDAEWPEGLDDLGVHAPLALWARGDAQVLCRRPSTVAIVGARASTAYGDQVAVELAGELAADGVLIVSGGAYGIDGAAHRAALGSGGSTVAFLAGGVDRPYPSGNTHLLERVAGHGALVAELPCGAAPTKWRFLQRNRLIAAFAQATVVVEAGWRSGSLNTAGHAAQLSRGLGAVPGPITSATSAGTHRLLREYGAACITGAADVRELLGVRVGAPEAADPGERTADPERGRTDDATRVRDALSVRTPRSVEELARRSGMSYDGVSAVLGLLALDGSARRRPEGWMRAPSSPTR</sequence>
<evidence type="ECO:0000256" key="1">
    <source>
        <dbReference type="ARBA" id="ARBA00006525"/>
    </source>
</evidence>
<evidence type="ECO:0000256" key="2">
    <source>
        <dbReference type="SAM" id="MobiDB-lite"/>
    </source>
</evidence>
<dbReference type="Gene3D" id="1.10.10.10">
    <property type="entry name" value="Winged helix-like DNA-binding domain superfamily/Winged helix DNA-binding domain"/>
    <property type="match status" value="1"/>
</dbReference>
<dbReference type="Proteomes" id="UP000502498">
    <property type="component" value="Chromosome"/>
</dbReference>
<dbReference type="PANTHER" id="PTHR43022:SF1">
    <property type="entry name" value="PROTEIN SMF"/>
    <property type="match status" value="1"/>
</dbReference>
<feature type="compositionally biased region" description="Basic and acidic residues" evidence="2">
    <location>
        <begin position="333"/>
        <end position="347"/>
    </location>
</feature>
<accession>A0A7D4PM53</accession>
<dbReference type="InterPro" id="IPR036388">
    <property type="entry name" value="WH-like_DNA-bd_sf"/>
</dbReference>
<feature type="domain" description="DprA winged helix" evidence="4">
    <location>
        <begin position="337"/>
        <end position="396"/>
    </location>
</feature>
<proteinExistence type="inferred from homology"/>
<dbReference type="InterPro" id="IPR057666">
    <property type="entry name" value="DrpA_SLOG"/>
</dbReference>
<dbReference type="InterPro" id="IPR003488">
    <property type="entry name" value="DprA"/>
</dbReference>
<evidence type="ECO:0000259" key="4">
    <source>
        <dbReference type="Pfam" id="PF17782"/>
    </source>
</evidence>
<gene>
    <name evidence="5" type="primary">dprA</name>
    <name evidence="5" type="ORF">HQM25_07845</name>
</gene>
<dbReference type="Gene3D" id="3.40.50.450">
    <property type="match status" value="1"/>
</dbReference>
<dbReference type="NCBIfam" id="TIGR00732">
    <property type="entry name" value="dprA"/>
    <property type="match status" value="1"/>
</dbReference>
<dbReference type="Pfam" id="PF02481">
    <property type="entry name" value="DNA_processg_A"/>
    <property type="match status" value="1"/>
</dbReference>
<evidence type="ECO:0000259" key="3">
    <source>
        <dbReference type="Pfam" id="PF02481"/>
    </source>
</evidence>
<dbReference type="SUPFAM" id="SSF102405">
    <property type="entry name" value="MCP/YpsA-like"/>
    <property type="match status" value="1"/>
</dbReference>
<organism evidence="5 6">
    <name type="scientific">Microbacterium hominis</name>
    <dbReference type="NCBI Taxonomy" id="162426"/>
    <lineage>
        <taxon>Bacteria</taxon>
        <taxon>Bacillati</taxon>
        <taxon>Actinomycetota</taxon>
        <taxon>Actinomycetes</taxon>
        <taxon>Micrococcales</taxon>
        <taxon>Microbacteriaceae</taxon>
        <taxon>Microbacterium</taxon>
    </lineage>
</organism>
<feature type="domain" description="Smf/DprA SLOG" evidence="3">
    <location>
        <begin position="109"/>
        <end position="320"/>
    </location>
</feature>
<dbReference type="PANTHER" id="PTHR43022">
    <property type="entry name" value="PROTEIN SMF"/>
    <property type="match status" value="1"/>
</dbReference>
<dbReference type="RefSeq" id="WP_172989731.1">
    <property type="nucleotide sequence ID" value="NZ_CP054038.1"/>
</dbReference>
<dbReference type="AlphaFoldDB" id="A0A7D4PM53"/>
<comment type="similarity">
    <text evidence="1">Belongs to the DprA/Smf family.</text>
</comment>
<name>A0A7D4PM53_9MICO</name>
<reference evidence="5 6" key="1">
    <citation type="submission" date="2020-05" db="EMBL/GenBank/DDBJ databases">
        <title>Strain PA2F3 complete genome.</title>
        <authorList>
            <person name="Kim Y.-S."/>
            <person name="Kim S.-J."/>
            <person name="Jung H.-k."/>
            <person name="Kim S.-E."/>
            <person name="Kim K.-H."/>
        </authorList>
    </citation>
    <scope>NUCLEOTIDE SEQUENCE [LARGE SCALE GENOMIC DNA]</scope>
    <source>
        <strain evidence="5 6">PA2F3</strain>
    </source>
</reference>
<protein>
    <submittedName>
        <fullName evidence="5">DNA-protecting protein DprA</fullName>
    </submittedName>
</protein>
<dbReference type="Pfam" id="PF17782">
    <property type="entry name" value="WHD_DprA"/>
    <property type="match status" value="1"/>
</dbReference>
<feature type="region of interest" description="Disordered" evidence="2">
    <location>
        <begin position="328"/>
        <end position="347"/>
    </location>
</feature>
<dbReference type="EMBL" id="CP054038">
    <property type="protein sequence ID" value="QKJ19290.1"/>
    <property type="molecule type" value="Genomic_DNA"/>
</dbReference>
<evidence type="ECO:0000313" key="5">
    <source>
        <dbReference type="EMBL" id="QKJ19290.1"/>
    </source>
</evidence>
<dbReference type="InterPro" id="IPR041614">
    <property type="entry name" value="DprA_WH"/>
</dbReference>
<dbReference type="GO" id="GO:0009294">
    <property type="term" value="P:DNA-mediated transformation"/>
    <property type="evidence" value="ECO:0007669"/>
    <property type="project" value="InterPro"/>
</dbReference>